<gene>
    <name evidence="3" type="ORF">AYW79_03800</name>
    <name evidence="4" type="ORF">B2M26_07025</name>
</gene>
<dbReference type="RefSeq" id="WP_067561838.1">
    <property type="nucleotide sequence ID" value="NZ_LSUQ01000007.1"/>
</dbReference>
<dbReference type="Pfam" id="PF07670">
    <property type="entry name" value="Gate"/>
    <property type="match status" value="1"/>
</dbReference>
<feature type="transmembrane region" description="Helical" evidence="1">
    <location>
        <begin position="37"/>
        <end position="55"/>
    </location>
</feature>
<dbReference type="AlphaFoldDB" id="A0A162T4A5"/>
<dbReference type="Proteomes" id="UP000077421">
    <property type="component" value="Unassembled WGS sequence"/>
</dbReference>
<accession>A0A162T4A5</accession>
<keyword evidence="1" id="KW-0472">Membrane</keyword>
<sequence>MMNVIWGFLMLSGIAVAAATGRMDTLTQGLFNGAKDAVVVSFGLISIISFWLGMMQIAERSGLIRAVARVVRPFAKWLYPSVPVDHPAMGSLIANMSANILGLGNAATPLGLKAMDELQSLNQEKDTASDAMCTLLALNTASLTLIPATMIGLRLEFHSKNPSGIVVDTMLATLIATSAAIFLDRFYRRRARRKRQRTMDIAA</sequence>
<dbReference type="Proteomes" id="UP000190229">
    <property type="component" value="Unassembled WGS sequence"/>
</dbReference>
<keyword evidence="1" id="KW-1133">Transmembrane helix</keyword>
<evidence type="ECO:0000313" key="4">
    <source>
        <dbReference type="EMBL" id="OPG16605.1"/>
    </source>
</evidence>
<dbReference type="EMBL" id="LSUQ01000007">
    <property type="protein sequence ID" value="OAG94679.1"/>
    <property type="molecule type" value="Genomic_DNA"/>
</dbReference>
<keyword evidence="6" id="KW-1185">Reference proteome</keyword>
<protein>
    <recommendedName>
        <fullName evidence="2">Nucleoside transporter/FeoB GTPase Gate domain-containing protein</fullName>
    </recommendedName>
</protein>
<dbReference type="STRING" id="1765683.B2M26_07025"/>
<reference evidence="3 5" key="1">
    <citation type="submission" date="2016-02" db="EMBL/GenBank/DDBJ databases">
        <title>Draft genome sequence of Acidibacillus ferrooxidans SLC66.</title>
        <authorList>
            <person name="Oliveira G."/>
            <person name="Nancucheo I."/>
            <person name="Dall'Agnol H."/>
            <person name="Johnson B."/>
            <person name="Oliveira R."/>
            <person name="Nunes G.L."/>
            <person name="Tzotzos G."/>
            <person name="Orellana S.C."/>
            <person name="Salim A.C."/>
            <person name="Araujo F.M."/>
        </authorList>
    </citation>
    <scope>NUCLEOTIDE SEQUENCE [LARGE SCALE GENOMIC DNA]</scope>
    <source>
        <strain evidence="3 5">SLC66</strain>
    </source>
</reference>
<evidence type="ECO:0000313" key="3">
    <source>
        <dbReference type="EMBL" id="OAG94679.1"/>
    </source>
</evidence>
<evidence type="ECO:0000259" key="2">
    <source>
        <dbReference type="Pfam" id="PF07670"/>
    </source>
</evidence>
<proteinExistence type="predicted"/>
<feature type="transmembrane region" description="Helical" evidence="1">
    <location>
        <begin position="131"/>
        <end position="153"/>
    </location>
</feature>
<keyword evidence="1" id="KW-0812">Transmembrane</keyword>
<dbReference type="OrthoDB" id="9782481at2"/>
<evidence type="ECO:0000313" key="5">
    <source>
        <dbReference type="Proteomes" id="UP000077421"/>
    </source>
</evidence>
<reference evidence="4 6" key="2">
    <citation type="submission" date="2017-02" db="EMBL/GenBank/DDBJ databases">
        <title>Draft genome of Acidibacillus ferrooxidans Huett2.</title>
        <authorList>
            <person name="Schopf S."/>
        </authorList>
    </citation>
    <scope>NUCLEOTIDE SEQUENCE [LARGE SCALE GENOMIC DNA]</scope>
    <source>
        <strain evidence="4 6">Huett2</strain>
    </source>
</reference>
<comment type="caution">
    <text evidence="3">The sequence shown here is derived from an EMBL/GenBank/DDBJ whole genome shotgun (WGS) entry which is preliminary data.</text>
</comment>
<name>A0A162T4A5_9BACL</name>
<organism evidence="3 5">
    <name type="scientific">Ferroacidibacillus organovorans</name>
    <dbReference type="NCBI Taxonomy" id="1765683"/>
    <lineage>
        <taxon>Bacteria</taxon>
        <taxon>Bacillati</taxon>
        <taxon>Bacillota</taxon>
        <taxon>Bacilli</taxon>
        <taxon>Bacillales</taxon>
        <taxon>Alicyclobacillaceae</taxon>
        <taxon>Ferroacidibacillus</taxon>
    </lineage>
</organism>
<dbReference type="InterPro" id="IPR011642">
    <property type="entry name" value="Gate_dom"/>
</dbReference>
<evidence type="ECO:0000256" key="1">
    <source>
        <dbReference type="SAM" id="Phobius"/>
    </source>
</evidence>
<feature type="domain" description="Nucleoside transporter/FeoB GTPase Gate" evidence="2">
    <location>
        <begin position="43"/>
        <end position="150"/>
    </location>
</feature>
<evidence type="ECO:0000313" key="6">
    <source>
        <dbReference type="Proteomes" id="UP000190229"/>
    </source>
</evidence>
<feature type="transmembrane region" description="Helical" evidence="1">
    <location>
        <begin position="165"/>
        <end position="187"/>
    </location>
</feature>
<dbReference type="EMBL" id="MWPS01000016">
    <property type="protein sequence ID" value="OPG16605.1"/>
    <property type="molecule type" value="Genomic_DNA"/>
</dbReference>